<keyword evidence="6 9" id="KW-1133">Transmembrane helix</keyword>
<dbReference type="GO" id="GO:0000319">
    <property type="term" value="F:sulfite transmembrane transporter activity"/>
    <property type="evidence" value="ECO:0007669"/>
    <property type="project" value="TreeGrafter"/>
</dbReference>
<dbReference type="InterPro" id="IPR036047">
    <property type="entry name" value="F-box-like_dom_sf"/>
</dbReference>
<comment type="subcellular location">
    <subcellularLocation>
        <location evidence="1">Cell membrane</location>
        <topology evidence="1">Multi-pass membrane protein</topology>
    </subcellularLocation>
</comment>
<dbReference type="InterPro" id="IPR001810">
    <property type="entry name" value="F-box_dom"/>
</dbReference>
<evidence type="ECO:0000256" key="4">
    <source>
        <dbReference type="ARBA" id="ARBA00022475"/>
    </source>
</evidence>
<dbReference type="STRING" id="983506.L8WIR3"/>
<feature type="region of interest" description="Disordered" evidence="8">
    <location>
        <begin position="559"/>
        <end position="648"/>
    </location>
</feature>
<dbReference type="InterPro" id="IPR051629">
    <property type="entry name" value="Sulfite_efflux_TDT"/>
</dbReference>
<feature type="region of interest" description="Disordered" evidence="8">
    <location>
        <begin position="478"/>
        <end position="513"/>
    </location>
</feature>
<dbReference type="Pfam" id="PF03595">
    <property type="entry name" value="SLAC1"/>
    <property type="match status" value="1"/>
</dbReference>
<evidence type="ECO:0000256" key="9">
    <source>
        <dbReference type="SAM" id="Phobius"/>
    </source>
</evidence>
<evidence type="ECO:0000259" key="10">
    <source>
        <dbReference type="Pfam" id="PF00646"/>
    </source>
</evidence>
<gene>
    <name evidence="11" type="ORF">AG1IA_07854</name>
</gene>
<feature type="domain" description="F-box" evidence="10">
    <location>
        <begin position="61"/>
        <end position="87"/>
    </location>
</feature>
<comment type="similarity">
    <text evidence="2">Belongs to the tellurite-resistance/dicarboxylate transporter (TDT) family.</text>
</comment>
<accession>L8WIR3</accession>
<proteinExistence type="inferred from homology"/>
<feature type="compositionally biased region" description="Basic and acidic residues" evidence="8">
    <location>
        <begin position="478"/>
        <end position="492"/>
    </location>
</feature>
<feature type="compositionally biased region" description="Low complexity" evidence="8">
    <location>
        <begin position="697"/>
        <end position="706"/>
    </location>
</feature>
<protein>
    <submittedName>
        <fullName evidence="11">C4-dicarboxylate transporter/malic acid transport domain-containing protein</fullName>
    </submittedName>
</protein>
<keyword evidence="4" id="KW-1003">Cell membrane</keyword>
<dbReference type="OrthoDB" id="2745718at2759"/>
<evidence type="ECO:0000256" key="3">
    <source>
        <dbReference type="ARBA" id="ARBA00022448"/>
    </source>
</evidence>
<feature type="compositionally biased region" description="Polar residues" evidence="8">
    <location>
        <begin position="578"/>
        <end position="605"/>
    </location>
</feature>
<feature type="transmembrane region" description="Helical" evidence="9">
    <location>
        <begin position="1220"/>
        <end position="1246"/>
    </location>
</feature>
<reference evidence="11 12" key="1">
    <citation type="journal article" date="2013" name="Nat. Commun.">
        <title>The evolution and pathogenic mechanisms of the rice sheath blight pathogen.</title>
        <authorList>
            <person name="Zheng A."/>
            <person name="Lin R."/>
            <person name="Xu L."/>
            <person name="Qin P."/>
            <person name="Tang C."/>
            <person name="Ai P."/>
            <person name="Zhang D."/>
            <person name="Liu Y."/>
            <person name="Sun Z."/>
            <person name="Feng H."/>
            <person name="Wang Y."/>
            <person name="Chen Y."/>
            <person name="Liang X."/>
            <person name="Fu R."/>
            <person name="Li Q."/>
            <person name="Zhang J."/>
            <person name="Yu X."/>
            <person name="Xie Z."/>
            <person name="Ding L."/>
            <person name="Guan P."/>
            <person name="Tang J."/>
            <person name="Liang Y."/>
            <person name="Wang S."/>
            <person name="Deng Q."/>
            <person name="Li S."/>
            <person name="Zhu J."/>
            <person name="Wang L."/>
            <person name="Liu H."/>
            <person name="Li P."/>
        </authorList>
    </citation>
    <scope>NUCLEOTIDE SEQUENCE [LARGE SCALE GENOMIC DNA]</scope>
    <source>
        <strain evidence="12">AG-1 IA</strain>
    </source>
</reference>
<feature type="transmembrane region" description="Helical" evidence="9">
    <location>
        <begin position="1343"/>
        <end position="1363"/>
    </location>
</feature>
<feature type="transmembrane region" description="Helical" evidence="9">
    <location>
        <begin position="1305"/>
        <end position="1331"/>
    </location>
</feature>
<keyword evidence="5 9" id="KW-0812">Transmembrane</keyword>
<name>L8WIR3_THACA</name>
<evidence type="ECO:0000256" key="7">
    <source>
        <dbReference type="ARBA" id="ARBA00023136"/>
    </source>
</evidence>
<dbReference type="Proteomes" id="UP000011668">
    <property type="component" value="Unassembled WGS sequence"/>
</dbReference>
<evidence type="ECO:0000256" key="5">
    <source>
        <dbReference type="ARBA" id="ARBA00022692"/>
    </source>
</evidence>
<feature type="compositionally biased region" description="Low complexity" evidence="8">
    <location>
        <begin position="668"/>
        <end position="688"/>
    </location>
</feature>
<feature type="compositionally biased region" description="Acidic residues" evidence="8">
    <location>
        <begin position="493"/>
        <end position="506"/>
    </location>
</feature>
<sequence>MVCYVYERDPSWESPDPQAPRARLCILTSTAIMLLPSGRIPQTQNNSARSQCLFYSTSYASRLPNEVWIYILESLPVPDIIRCRLVSIFFCWCSCQRADYEQVCRKIRHVIDNTARIQYPMELFATGQVDGGLESPLSTADRLAQLREIDRGWRTLEWKSHKNYPWNGDCPNYELAGGVFARGRSTLPDTGQFDIDDVHHFTAAIDVIVFPSRDGTQSVPEWSHERVGILVHDFTIAPEEDLVVLVGHRHEGAIDEPIPIHLRTLSSNKPHPMATLPVLFAHPQPPDVFISDFTIQIYNSFLGILFWGSHAFHLLIWDWCTGDIIVDYPAPAAGAALRVYSFAHLLPPSHPSYNPLYQDTIPSRPFADFPIGRAPHHLEFDNSGRRVAPACWTPQRPGVTVRSFHMGNHIFCVSHLGEHHRSSDVAPAGLSGLTRRPLLSSLLRFPKPKKEWNVGIMTCRVDPLPRYDLRRYTASEGLKKDEKRKGKEKAVEGEEALEGQEEEEEEKIGQGEETRFAPRRAFHADPDRAIIALSSGLVPVRSGVFAGVVYLDEGSLAWEEGERSEETSSMIDEFPGCASTSSMDHQFSTTYESTSDDGASTSAHTNPPPAGTLVPWIDLHMPPSSIPIPTEPPLMSVFDHSSESSGHEPIQIQIHDATIGEEGGGLAGAAAAYSHGPPIHTHTQTQAPPQAPPQAQPQPQTHSHPQNGPEPLVTPQQPPQQQEEEPPIDDLDRLYFNLFVHCRALRKFADPDAQGPTRQTHRPRVFEWNDWAPPITRLLTRMPMPAWACISHGQRFATLGVVGEGVWEAEGSGSGILTSSGQEQSTTPMTQPDIEPTPVPIGNIDPWIPDGGPGGANFERPVRVLDFNPYGIRRGYKDDLNKTGNKVRIVDEPSVLKASNYWESDVVSCLPYREVVTREELLLSGVMIDGERVLGMQSDERGNVSAMHVMQAWHVNPFLDIQGFLSVKASTTNSSRSHSSWPNGAQVHARLNFLRAHSCFPPRQISGSPNPPEHPFQVLRIQASFRRHLLGFRIREHKPRRGPRYGLTCHHVLIPNWNDGIPLRPWGGGLLAYHQSFVDVDDGGERRSRDADDQAPWPAFGRPSARQLRSIVVYRGHGYVCTPPASPSVANWYTPGTGAVSALLHSFPYGHEPVLHAFGAAFLLLNVILLFVFLGFAIVRYVSIPTLNAVWILPTITLIVPSTTGALLAEALVPYSSTHALIGVFVSASSLVLGLGMALMLMPLYILRLITIGLPPGTIIATKFVPVGPCGQGGAAFIILGKVGAKLAEEGAAKNLYLRAPQPPALIGFVAGYFLWTLGIWWVVLSIVSIYETWRANRPKFAAGFWGMVFPLGVYSMLTIYLSQVLDSAFFRIVASVLCLFVFMLWTTLAVLTVRDLVKDTEGLLNSSFEPQIAPTQDGNGLADPASSTDTDHNIL</sequence>
<dbReference type="Pfam" id="PF00646">
    <property type="entry name" value="F-box"/>
    <property type="match status" value="1"/>
</dbReference>
<dbReference type="GO" id="GO:0005886">
    <property type="term" value="C:plasma membrane"/>
    <property type="evidence" value="ECO:0007669"/>
    <property type="project" value="UniProtKB-SubCell"/>
</dbReference>
<dbReference type="SUPFAM" id="SSF81383">
    <property type="entry name" value="F-box domain"/>
    <property type="match status" value="1"/>
</dbReference>
<feature type="compositionally biased region" description="Polar residues" evidence="8">
    <location>
        <begin position="817"/>
        <end position="830"/>
    </location>
</feature>
<evidence type="ECO:0000256" key="1">
    <source>
        <dbReference type="ARBA" id="ARBA00004651"/>
    </source>
</evidence>
<evidence type="ECO:0000256" key="8">
    <source>
        <dbReference type="SAM" id="MobiDB-lite"/>
    </source>
</evidence>
<dbReference type="InterPro" id="IPR004695">
    <property type="entry name" value="SLAC1/Mae1/Ssu1/TehA"/>
</dbReference>
<dbReference type="PANTHER" id="PTHR31686">
    <property type="match status" value="1"/>
</dbReference>
<evidence type="ECO:0000256" key="2">
    <source>
        <dbReference type="ARBA" id="ARBA00008566"/>
    </source>
</evidence>
<feature type="transmembrane region" description="Helical" evidence="9">
    <location>
        <begin position="1191"/>
        <end position="1213"/>
    </location>
</feature>
<keyword evidence="12" id="KW-1185">Reference proteome</keyword>
<feature type="compositionally biased region" description="Polar residues" evidence="8">
    <location>
        <begin position="1410"/>
        <end position="1419"/>
    </location>
</feature>
<feature type="region of interest" description="Disordered" evidence="8">
    <location>
        <begin position="1410"/>
        <end position="1436"/>
    </location>
</feature>
<dbReference type="PANTHER" id="PTHR31686:SF1">
    <property type="entry name" value="SULFITE EFFLUX PUMP SSU1"/>
    <property type="match status" value="1"/>
</dbReference>
<keyword evidence="3" id="KW-0813">Transport</keyword>
<feature type="transmembrane region" description="Helical" evidence="9">
    <location>
        <begin position="1157"/>
        <end position="1179"/>
    </location>
</feature>
<dbReference type="InterPro" id="IPR038665">
    <property type="entry name" value="Voltage-dep_anion_channel_sf"/>
</dbReference>
<feature type="transmembrane region" description="Helical" evidence="9">
    <location>
        <begin position="1369"/>
        <end position="1392"/>
    </location>
</feature>
<evidence type="ECO:0000313" key="11">
    <source>
        <dbReference type="EMBL" id="ELU38116.1"/>
    </source>
</evidence>
<keyword evidence="7 9" id="KW-0472">Membrane</keyword>
<organism evidence="11 12">
    <name type="scientific">Thanatephorus cucumeris (strain AG1-IA)</name>
    <name type="common">Rice sheath blight fungus</name>
    <name type="synonym">Rhizoctonia solani</name>
    <dbReference type="NCBI Taxonomy" id="983506"/>
    <lineage>
        <taxon>Eukaryota</taxon>
        <taxon>Fungi</taxon>
        <taxon>Dikarya</taxon>
        <taxon>Basidiomycota</taxon>
        <taxon>Agaricomycotina</taxon>
        <taxon>Agaricomycetes</taxon>
        <taxon>Cantharellales</taxon>
        <taxon>Ceratobasidiaceae</taxon>
        <taxon>Rhizoctonia</taxon>
        <taxon>Rhizoctonia solani AG-1</taxon>
    </lineage>
</organism>
<feature type="region of interest" description="Disordered" evidence="8">
    <location>
        <begin position="817"/>
        <end position="836"/>
    </location>
</feature>
<feature type="region of interest" description="Disordered" evidence="8">
    <location>
        <begin position="667"/>
        <end position="726"/>
    </location>
</feature>
<evidence type="ECO:0000313" key="12">
    <source>
        <dbReference type="Proteomes" id="UP000011668"/>
    </source>
</evidence>
<dbReference type="Gene3D" id="1.50.10.150">
    <property type="entry name" value="Voltage-dependent anion channel"/>
    <property type="match status" value="1"/>
</dbReference>
<dbReference type="HOGENOM" id="CLU_267180_0_0_1"/>
<comment type="caution">
    <text evidence="11">The sequence shown here is derived from an EMBL/GenBank/DDBJ whole genome shotgun (WGS) entry which is preliminary data.</text>
</comment>
<evidence type="ECO:0000256" key="6">
    <source>
        <dbReference type="ARBA" id="ARBA00022989"/>
    </source>
</evidence>
<dbReference type="EMBL" id="AFRT01002253">
    <property type="protein sequence ID" value="ELU38116.1"/>
    <property type="molecule type" value="Genomic_DNA"/>
</dbReference>